<reference evidence="2" key="1">
    <citation type="journal article" date="2022" name="Mol. Ecol. Resour.">
        <title>The genomes of chicory, endive, great burdock and yacon provide insights into Asteraceae palaeo-polyploidization history and plant inulin production.</title>
        <authorList>
            <person name="Fan W."/>
            <person name="Wang S."/>
            <person name="Wang H."/>
            <person name="Wang A."/>
            <person name="Jiang F."/>
            <person name="Liu H."/>
            <person name="Zhao H."/>
            <person name="Xu D."/>
            <person name="Zhang Y."/>
        </authorList>
    </citation>
    <scope>NUCLEOTIDE SEQUENCE [LARGE SCALE GENOMIC DNA]</scope>
    <source>
        <strain evidence="2">cv. Yunnan</strain>
    </source>
</reference>
<dbReference type="EMBL" id="CM042020">
    <property type="protein sequence ID" value="KAI3822827.1"/>
    <property type="molecule type" value="Genomic_DNA"/>
</dbReference>
<organism evidence="1 2">
    <name type="scientific">Smallanthus sonchifolius</name>
    <dbReference type="NCBI Taxonomy" id="185202"/>
    <lineage>
        <taxon>Eukaryota</taxon>
        <taxon>Viridiplantae</taxon>
        <taxon>Streptophyta</taxon>
        <taxon>Embryophyta</taxon>
        <taxon>Tracheophyta</taxon>
        <taxon>Spermatophyta</taxon>
        <taxon>Magnoliopsida</taxon>
        <taxon>eudicotyledons</taxon>
        <taxon>Gunneridae</taxon>
        <taxon>Pentapetalae</taxon>
        <taxon>asterids</taxon>
        <taxon>campanulids</taxon>
        <taxon>Asterales</taxon>
        <taxon>Asteraceae</taxon>
        <taxon>Asteroideae</taxon>
        <taxon>Heliantheae alliance</taxon>
        <taxon>Millerieae</taxon>
        <taxon>Smallanthus</taxon>
    </lineage>
</organism>
<proteinExistence type="predicted"/>
<accession>A0ACB9JS91</accession>
<comment type="caution">
    <text evidence="1">The sequence shown here is derived from an EMBL/GenBank/DDBJ whole genome shotgun (WGS) entry which is preliminary data.</text>
</comment>
<protein>
    <submittedName>
        <fullName evidence="1">Uncharacterized protein</fullName>
    </submittedName>
</protein>
<keyword evidence="2" id="KW-1185">Reference proteome</keyword>
<evidence type="ECO:0000313" key="1">
    <source>
        <dbReference type="EMBL" id="KAI3822827.1"/>
    </source>
</evidence>
<gene>
    <name evidence="1" type="ORF">L1987_10426</name>
</gene>
<reference evidence="1 2" key="2">
    <citation type="journal article" date="2022" name="Mol. Ecol. Resour.">
        <title>The genomes of chicory, endive, great burdock and yacon provide insights into Asteraceae paleo-polyploidization history and plant inulin production.</title>
        <authorList>
            <person name="Fan W."/>
            <person name="Wang S."/>
            <person name="Wang H."/>
            <person name="Wang A."/>
            <person name="Jiang F."/>
            <person name="Liu H."/>
            <person name="Zhao H."/>
            <person name="Xu D."/>
            <person name="Zhang Y."/>
        </authorList>
    </citation>
    <scope>NUCLEOTIDE SEQUENCE [LARGE SCALE GENOMIC DNA]</scope>
    <source>
        <strain evidence="2">cv. Yunnan</strain>
        <tissue evidence="1">Leaves</tissue>
    </source>
</reference>
<name>A0ACB9JS91_9ASTR</name>
<sequence>MAISLKMAICLINKPPRKLCITSITGFLQKVRFIKFFLEFMLLPGKSITLKVTAAFGTAASQPIIKASDSSVNVSRSLLASANDYLGKLFGKDFLFSLLTDGLSNKFNDLDVFWFIKSKVIRTGLNASLKGILLYFIIKDSHKQAEAEENVVTLEQEKLMDLLRLCYRLYLSTLIINVTNQLKDEKMQDEKMDIEKLQDSGDATSLLNRVLNGRENELDEFNRLLSAAWCSYLCCDAEGGDAMGKDAEEGDAMGKDAEEGDAMVKDAEKEEYDQEE</sequence>
<evidence type="ECO:0000313" key="2">
    <source>
        <dbReference type="Proteomes" id="UP001056120"/>
    </source>
</evidence>
<dbReference type="Proteomes" id="UP001056120">
    <property type="component" value="Linkage Group LG03"/>
</dbReference>